<feature type="non-terminal residue" evidence="1">
    <location>
        <position position="60"/>
    </location>
</feature>
<evidence type="ECO:0000313" key="1">
    <source>
        <dbReference type="EMBL" id="CAG8848797.1"/>
    </source>
</evidence>
<comment type="caution">
    <text evidence="1">The sequence shown here is derived from an EMBL/GenBank/DDBJ whole genome shotgun (WGS) entry which is preliminary data.</text>
</comment>
<accession>A0ABN7X5W1</accession>
<dbReference type="Proteomes" id="UP000789901">
    <property type="component" value="Unassembled WGS sequence"/>
</dbReference>
<name>A0ABN7X5W1_GIGMA</name>
<reference evidence="1 2" key="1">
    <citation type="submission" date="2021-06" db="EMBL/GenBank/DDBJ databases">
        <authorList>
            <person name="Kallberg Y."/>
            <person name="Tangrot J."/>
            <person name="Rosling A."/>
        </authorList>
    </citation>
    <scope>NUCLEOTIDE SEQUENCE [LARGE SCALE GENOMIC DNA]</scope>
    <source>
        <strain evidence="1 2">120-4 pot B 10/14</strain>
    </source>
</reference>
<protein>
    <submittedName>
        <fullName evidence="1">44606_t:CDS:1</fullName>
    </submittedName>
</protein>
<organism evidence="1 2">
    <name type="scientific">Gigaspora margarita</name>
    <dbReference type="NCBI Taxonomy" id="4874"/>
    <lineage>
        <taxon>Eukaryota</taxon>
        <taxon>Fungi</taxon>
        <taxon>Fungi incertae sedis</taxon>
        <taxon>Mucoromycota</taxon>
        <taxon>Glomeromycotina</taxon>
        <taxon>Glomeromycetes</taxon>
        <taxon>Diversisporales</taxon>
        <taxon>Gigasporaceae</taxon>
        <taxon>Gigaspora</taxon>
    </lineage>
</organism>
<gene>
    <name evidence="1" type="ORF">GMARGA_LOCUS39370</name>
</gene>
<keyword evidence="2" id="KW-1185">Reference proteome</keyword>
<dbReference type="EMBL" id="CAJVQB010093490">
    <property type="protein sequence ID" value="CAG8848797.1"/>
    <property type="molecule type" value="Genomic_DNA"/>
</dbReference>
<feature type="non-terminal residue" evidence="1">
    <location>
        <position position="1"/>
    </location>
</feature>
<proteinExistence type="predicted"/>
<sequence>KNITDKFANEWKKEIEKYKVGKKPSLLKALDRTIGWHFWCSLFTRLIGSFLQSISPLIMQ</sequence>
<evidence type="ECO:0000313" key="2">
    <source>
        <dbReference type="Proteomes" id="UP000789901"/>
    </source>
</evidence>